<evidence type="ECO:0000256" key="2">
    <source>
        <dbReference type="SAM" id="Phobius"/>
    </source>
</evidence>
<proteinExistence type="predicted"/>
<dbReference type="EMBL" id="FWXV01000001">
    <property type="protein sequence ID" value="SMC57749.1"/>
    <property type="molecule type" value="Genomic_DNA"/>
</dbReference>
<protein>
    <submittedName>
        <fullName evidence="3">Uncharacterized protein</fullName>
    </submittedName>
</protein>
<evidence type="ECO:0000313" key="4">
    <source>
        <dbReference type="Proteomes" id="UP000192674"/>
    </source>
</evidence>
<feature type="transmembrane region" description="Helical" evidence="2">
    <location>
        <begin position="112"/>
        <end position="135"/>
    </location>
</feature>
<feature type="transmembrane region" description="Helical" evidence="2">
    <location>
        <begin position="41"/>
        <end position="61"/>
    </location>
</feature>
<keyword evidence="2" id="KW-1133">Transmembrane helix</keyword>
<sequence>MEEWWMRRAFGPRGWWALVNGLTMGMVMWIVWLIARPGFAWGPVIVSAGSGLGAALGSLSVRKQMLAAFPPMTLLEEKIKAWRIVRDGGPVDNAADVRIVARYAQWILRRPSAVTVFLAWFASIAITLGLSLLIIDVDPEYARVCAIATVLCLAYFPIILRIPKQRENAERALTASRAVMPAPPTGSESAPPGSPAGG</sequence>
<feature type="transmembrane region" description="Helical" evidence="2">
    <location>
        <begin position="141"/>
        <end position="160"/>
    </location>
</feature>
<evidence type="ECO:0000313" key="3">
    <source>
        <dbReference type="EMBL" id="SMC57749.1"/>
    </source>
</evidence>
<dbReference type="Proteomes" id="UP000192674">
    <property type="component" value="Unassembled WGS sequence"/>
</dbReference>
<evidence type="ECO:0000256" key="1">
    <source>
        <dbReference type="SAM" id="MobiDB-lite"/>
    </source>
</evidence>
<name>A0A1Y5WXI0_KIBAR</name>
<gene>
    <name evidence="3" type="ORF">SAMN05661093_00626</name>
</gene>
<organism evidence="3 4">
    <name type="scientific">Kibdelosporangium aridum</name>
    <dbReference type="NCBI Taxonomy" id="2030"/>
    <lineage>
        <taxon>Bacteria</taxon>
        <taxon>Bacillati</taxon>
        <taxon>Actinomycetota</taxon>
        <taxon>Actinomycetes</taxon>
        <taxon>Pseudonocardiales</taxon>
        <taxon>Pseudonocardiaceae</taxon>
        <taxon>Kibdelosporangium</taxon>
    </lineage>
</organism>
<keyword evidence="2" id="KW-0472">Membrane</keyword>
<feature type="transmembrane region" description="Helical" evidence="2">
    <location>
        <begin position="15"/>
        <end position="35"/>
    </location>
</feature>
<keyword evidence="2" id="KW-0812">Transmembrane</keyword>
<feature type="region of interest" description="Disordered" evidence="1">
    <location>
        <begin position="173"/>
        <end position="198"/>
    </location>
</feature>
<accession>A0A1Y5WXI0</accession>
<keyword evidence="4" id="KW-1185">Reference proteome</keyword>
<reference evidence="3 4" key="1">
    <citation type="submission" date="2017-04" db="EMBL/GenBank/DDBJ databases">
        <authorList>
            <person name="Afonso C.L."/>
            <person name="Miller P.J."/>
            <person name="Scott M.A."/>
            <person name="Spackman E."/>
            <person name="Goraichik I."/>
            <person name="Dimitrov K.M."/>
            <person name="Suarez D.L."/>
            <person name="Swayne D.E."/>
        </authorList>
    </citation>
    <scope>NUCLEOTIDE SEQUENCE [LARGE SCALE GENOMIC DNA]</scope>
    <source>
        <strain evidence="3 4">DSM 43828</strain>
    </source>
</reference>
<dbReference type="AlphaFoldDB" id="A0A1Y5WXI0"/>